<evidence type="ECO:0008006" key="4">
    <source>
        <dbReference type="Google" id="ProtNLM"/>
    </source>
</evidence>
<name>A0A517W013_9PLAN</name>
<dbReference type="SUPFAM" id="SSF49478">
    <property type="entry name" value="Cna protein B-type domain"/>
    <property type="match status" value="1"/>
</dbReference>
<dbReference type="RefSeq" id="WP_144987372.1">
    <property type="nucleotide sequence ID" value="NZ_CP037920.1"/>
</dbReference>
<proteinExistence type="predicted"/>
<dbReference type="Proteomes" id="UP000318704">
    <property type="component" value="Chromosome"/>
</dbReference>
<gene>
    <name evidence="2" type="ORF">V144x_40940</name>
</gene>
<evidence type="ECO:0000313" key="2">
    <source>
        <dbReference type="EMBL" id="QDT98587.1"/>
    </source>
</evidence>
<dbReference type="EMBL" id="CP037920">
    <property type="protein sequence ID" value="QDT98587.1"/>
    <property type="molecule type" value="Genomic_DNA"/>
</dbReference>
<accession>A0A517W013</accession>
<feature type="region of interest" description="Disordered" evidence="1">
    <location>
        <begin position="100"/>
        <end position="129"/>
    </location>
</feature>
<reference evidence="2 3" key="1">
    <citation type="submission" date="2019-03" db="EMBL/GenBank/DDBJ databases">
        <title>Deep-cultivation of Planctomycetes and their phenomic and genomic characterization uncovers novel biology.</title>
        <authorList>
            <person name="Wiegand S."/>
            <person name="Jogler M."/>
            <person name="Boedeker C."/>
            <person name="Pinto D."/>
            <person name="Vollmers J."/>
            <person name="Rivas-Marin E."/>
            <person name="Kohn T."/>
            <person name="Peeters S.H."/>
            <person name="Heuer A."/>
            <person name="Rast P."/>
            <person name="Oberbeckmann S."/>
            <person name="Bunk B."/>
            <person name="Jeske O."/>
            <person name="Meyerdierks A."/>
            <person name="Storesund J.E."/>
            <person name="Kallscheuer N."/>
            <person name="Luecker S."/>
            <person name="Lage O.M."/>
            <person name="Pohl T."/>
            <person name="Merkel B.J."/>
            <person name="Hornburger P."/>
            <person name="Mueller R.-W."/>
            <person name="Bruemmer F."/>
            <person name="Labrenz M."/>
            <person name="Spormann A.M."/>
            <person name="Op den Camp H."/>
            <person name="Overmann J."/>
            <person name="Amann R."/>
            <person name="Jetten M.S.M."/>
            <person name="Mascher T."/>
            <person name="Medema M.H."/>
            <person name="Devos D.P."/>
            <person name="Kaster A.-K."/>
            <person name="Ovreas L."/>
            <person name="Rohde M."/>
            <person name="Galperin M.Y."/>
            <person name="Jogler C."/>
        </authorList>
    </citation>
    <scope>NUCLEOTIDE SEQUENCE [LARGE SCALE GENOMIC DNA]</scope>
    <source>
        <strain evidence="2 3">V144</strain>
    </source>
</reference>
<evidence type="ECO:0000313" key="3">
    <source>
        <dbReference type="Proteomes" id="UP000318704"/>
    </source>
</evidence>
<dbReference type="PROSITE" id="PS51257">
    <property type="entry name" value="PROKAR_LIPOPROTEIN"/>
    <property type="match status" value="1"/>
</dbReference>
<protein>
    <recommendedName>
        <fullName evidence="4">Carboxypeptidase regulatory-like domain-containing protein</fullName>
    </recommendedName>
</protein>
<sequence length="161" mass="16820">MSVRALLITFFLIILCGCTGRTGEDRKPVYKVSGTVSLSGAPVAGASVTFISTEKQPVAYGRTNGTGVYELMTYSPGDGAAAGRYSVLVTKYLGDATESSGVDAAHGADPTKNYDSNSGHDARATQKTKNAIPAKYAKVDTTPLSVMVEAGGDNKFDLEIK</sequence>
<dbReference type="AlphaFoldDB" id="A0A517W013"/>
<organism evidence="2 3">
    <name type="scientific">Gimesia aquarii</name>
    <dbReference type="NCBI Taxonomy" id="2527964"/>
    <lineage>
        <taxon>Bacteria</taxon>
        <taxon>Pseudomonadati</taxon>
        <taxon>Planctomycetota</taxon>
        <taxon>Planctomycetia</taxon>
        <taxon>Planctomycetales</taxon>
        <taxon>Planctomycetaceae</taxon>
        <taxon>Gimesia</taxon>
    </lineage>
</organism>
<evidence type="ECO:0000256" key="1">
    <source>
        <dbReference type="SAM" id="MobiDB-lite"/>
    </source>
</evidence>
<dbReference type="KEGG" id="gaw:V144x_40940"/>